<accession>A0A967EX32</accession>
<reference evidence="2" key="1">
    <citation type="submission" date="2020-03" db="EMBL/GenBank/DDBJ databases">
        <title>Genome of Pelagibius litoralis DSM 21314T.</title>
        <authorList>
            <person name="Wang G."/>
        </authorList>
    </citation>
    <scope>NUCLEOTIDE SEQUENCE</scope>
    <source>
        <strain evidence="2">DSM 21314</strain>
    </source>
</reference>
<gene>
    <name evidence="2" type="ORF">HBA54_02460</name>
</gene>
<evidence type="ECO:0000256" key="1">
    <source>
        <dbReference type="SAM" id="MobiDB-lite"/>
    </source>
</evidence>
<proteinExistence type="predicted"/>
<comment type="caution">
    <text evidence="2">The sequence shown here is derived from an EMBL/GenBank/DDBJ whole genome shotgun (WGS) entry which is preliminary data.</text>
</comment>
<organism evidence="2 3">
    <name type="scientific">Pelagibius litoralis</name>
    <dbReference type="NCBI Taxonomy" id="374515"/>
    <lineage>
        <taxon>Bacteria</taxon>
        <taxon>Pseudomonadati</taxon>
        <taxon>Pseudomonadota</taxon>
        <taxon>Alphaproteobacteria</taxon>
        <taxon>Rhodospirillales</taxon>
        <taxon>Rhodovibrionaceae</taxon>
        <taxon>Pelagibius</taxon>
    </lineage>
</organism>
<protein>
    <submittedName>
        <fullName evidence="2">Uncharacterized protein</fullName>
    </submittedName>
</protein>
<evidence type="ECO:0000313" key="3">
    <source>
        <dbReference type="Proteomes" id="UP000761264"/>
    </source>
</evidence>
<name>A0A967EX32_9PROT</name>
<dbReference type="EMBL" id="JAAQPH010000002">
    <property type="protein sequence ID" value="NIA67445.1"/>
    <property type="molecule type" value="Genomic_DNA"/>
</dbReference>
<evidence type="ECO:0000313" key="2">
    <source>
        <dbReference type="EMBL" id="NIA67445.1"/>
    </source>
</evidence>
<sequence>MKLAAFWLIVAGSVLPLMLVVKGGAADRVQNFEVLLEVEIPAVSEHELSQQQAKGLSDQGFSSDGVPDDWGVILWDEIKPMKPGAPQPQPQPGRGQSSFSASQSR</sequence>
<keyword evidence="3" id="KW-1185">Reference proteome</keyword>
<dbReference type="RefSeq" id="WP_167221024.1">
    <property type="nucleotide sequence ID" value="NZ_JAAQPH010000002.1"/>
</dbReference>
<feature type="region of interest" description="Disordered" evidence="1">
    <location>
        <begin position="77"/>
        <end position="105"/>
    </location>
</feature>
<dbReference type="Proteomes" id="UP000761264">
    <property type="component" value="Unassembled WGS sequence"/>
</dbReference>
<dbReference type="AlphaFoldDB" id="A0A967EX32"/>